<sequence>MEVLHQIRQAVPDRPARPEDMEKGRADGMLEMLELRLDWVLYTPVDTIDNLKLVIDDGFLRLLADGVRFAHERGSRFTYVTKYLIGYATYPSVLTALLPGLNSQILSKAVLLRTGGQAQAYLSGLIIGLEPLRKNIPDECQIGLYYNLTHSTLSQRTGSQTPSEKVCSGCHTVAYCSRKCQVDDWKAIHRRECSEMRKRGEIDSRPLHLTL</sequence>
<keyword evidence="7" id="KW-1185">Reference proteome</keyword>
<dbReference type="InterPro" id="IPR002893">
    <property type="entry name" value="Znf_MYND"/>
</dbReference>
<comment type="caution">
    <text evidence="6">The sequence shown here is derived from an EMBL/GenBank/DDBJ whole genome shotgun (WGS) entry which is preliminary data.</text>
</comment>
<dbReference type="OrthoDB" id="265717at2759"/>
<dbReference type="EMBL" id="QPFP01000039">
    <property type="protein sequence ID" value="TEB27585.1"/>
    <property type="molecule type" value="Genomic_DNA"/>
</dbReference>
<dbReference type="Gene3D" id="6.10.140.2220">
    <property type="match status" value="1"/>
</dbReference>
<accession>A0A4Y7T0D8</accession>
<dbReference type="SUPFAM" id="SSF144232">
    <property type="entry name" value="HIT/MYND zinc finger-like"/>
    <property type="match status" value="1"/>
</dbReference>
<keyword evidence="2 4" id="KW-0863">Zinc-finger</keyword>
<evidence type="ECO:0000313" key="7">
    <source>
        <dbReference type="Proteomes" id="UP000298030"/>
    </source>
</evidence>
<proteinExistence type="predicted"/>
<evidence type="ECO:0000259" key="5">
    <source>
        <dbReference type="PROSITE" id="PS50865"/>
    </source>
</evidence>
<name>A0A4Y7T0D8_COPMI</name>
<dbReference type="AlphaFoldDB" id="A0A4Y7T0D8"/>
<dbReference type="Pfam" id="PF01753">
    <property type="entry name" value="zf-MYND"/>
    <property type="match status" value="1"/>
</dbReference>
<evidence type="ECO:0000256" key="1">
    <source>
        <dbReference type="ARBA" id="ARBA00022723"/>
    </source>
</evidence>
<evidence type="ECO:0000256" key="2">
    <source>
        <dbReference type="ARBA" id="ARBA00022771"/>
    </source>
</evidence>
<dbReference type="PROSITE" id="PS50865">
    <property type="entry name" value="ZF_MYND_2"/>
    <property type="match status" value="1"/>
</dbReference>
<protein>
    <recommendedName>
        <fullName evidence="5">MYND-type domain-containing protein</fullName>
    </recommendedName>
</protein>
<evidence type="ECO:0000313" key="6">
    <source>
        <dbReference type="EMBL" id="TEB27585.1"/>
    </source>
</evidence>
<dbReference type="Proteomes" id="UP000298030">
    <property type="component" value="Unassembled WGS sequence"/>
</dbReference>
<evidence type="ECO:0000256" key="3">
    <source>
        <dbReference type="ARBA" id="ARBA00022833"/>
    </source>
</evidence>
<reference evidence="6 7" key="1">
    <citation type="journal article" date="2019" name="Nat. Ecol. Evol.">
        <title>Megaphylogeny resolves global patterns of mushroom evolution.</title>
        <authorList>
            <person name="Varga T."/>
            <person name="Krizsan K."/>
            <person name="Foldi C."/>
            <person name="Dima B."/>
            <person name="Sanchez-Garcia M."/>
            <person name="Sanchez-Ramirez S."/>
            <person name="Szollosi G.J."/>
            <person name="Szarkandi J.G."/>
            <person name="Papp V."/>
            <person name="Albert L."/>
            <person name="Andreopoulos W."/>
            <person name="Angelini C."/>
            <person name="Antonin V."/>
            <person name="Barry K.W."/>
            <person name="Bougher N.L."/>
            <person name="Buchanan P."/>
            <person name="Buyck B."/>
            <person name="Bense V."/>
            <person name="Catcheside P."/>
            <person name="Chovatia M."/>
            <person name="Cooper J."/>
            <person name="Damon W."/>
            <person name="Desjardin D."/>
            <person name="Finy P."/>
            <person name="Geml J."/>
            <person name="Haridas S."/>
            <person name="Hughes K."/>
            <person name="Justo A."/>
            <person name="Karasinski D."/>
            <person name="Kautmanova I."/>
            <person name="Kiss B."/>
            <person name="Kocsube S."/>
            <person name="Kotiranta H."/>
            <person name="LaButti K.M."/>
            <person name="Lechner B.E."/>
            <person name="Liimatainen K."/>
            <person name="Lipzen A."/>
            <person name="Lukacs Z."/>
            <person name="Mihaltcheva S."/>
            <person name="Morgado L.N."/>
            <person name="Niskanen T."/>
            <person name="Noordeloos M.E."/>
            <person name="Ohm R.A."/>
            <person name="Ortiz-Santana B."/>
            <person name="Ovrebo C."/>
            <person name="Racz N."/>
            <person name="Riley R."/>
            <person name="Savchenko A."/>
            <person name="Shiryaev A."/>
            <person name="Soop K."/>
            <person name="Spirin V."/>
            <person name="Szebenyi C."/>
            <person name="Tomsovsky M."/>
            <person name="Tulloss R.E."/>
            <person name="Uehling J."/>
            <person name="Grigoriev I.V."/>
            <person name="Vagvolgyi C."/>
            <person name="Papp T."/>
            <person name="Martin F.M."/>
            <person name="Miettinen O."/>
            <person name="Hibbett D.S."/>
            <person name="Nagy L.G."/>
        </authorList>
    </citation>
    <scope>NUCLEOTIDE SEQUENCE [LARGE SCALE GENOMIC DNA]</scope>
    <source>
        <strain evidence="6 7">FP101781</strain>
    </source>
</reference>
<feature type="domain" description="MYND-type" evidence="5">
    <location>
        <begin position="154"/>
        <end position="193"/>
    </location>
</feature>
<gene>
    <name evidence="6" type="ORF">FA13DRAFT_875205</name>
</gene>
<keyword evidence="1" id="KW-0479">Metal-binding</keyword>
<organism evidence="6 7">
    <name type="scientific">Coprinellus micaceus</name>
    <name type="common">Glistening ink-cap mushroom</name>
    <name type="synonym">Coprinus micaceus</name>
    <dbReference type="NCBI Taxonomy" id="71717"/>
    <lineage>
        <taxon>Eukaryota</taxon>
        <taxon>Fungi</taxon>
        <taxon>Dikarya</taxon>
        <taxon>Basidiomycota</taxon>
        <taxon>Agaricomycotina</taxon>
        <taxon>Agaricomycetes</taxon>
        <taxon>Agaricomycetidae</taxon>
        <taxon>Agaricales</taxon>
        <taxon>Agaricineae</taxon>
        <taxon>Psathyrellaceae</taxon>
        <taxon>Coprinellus</taxon>
    </lineage>
</organism>
<evidence type="ECO:0000256" key="4">
    <source>
        <dbReference type="PROSITE-ProRule" id="PRU00134"/>
    </source>
</evidence>
<dbReference type="GO" id="GO:0008270">
    <property type="term" value="F:zinc ion binding"/>
    <property type="evidence" value="ECO:0007669"/>
    <property type="project" value="UniProtKB-KW"/>
</dbReference>
<keyword evidence="3" id="KW-0862">Zinc</keyword>